<protein>
    <submittedName>
        <fullName evidence="2">Uncharacterized protein</fullName>
    </submittedName>
</protein>
<evidence type="ECO:0000313" key="2">
    <source>
        <dbReference type="EMBL" id="KAG2195564.1"/>
    </source>
</evidence>
<dbReference type="OrthoDB" id="2285798at2759"/>
<name>A0A8H7UYX4_9FUNG</name>
<dbReference type="EMBL" id="JAEPRD010000167">
    <property type="protein sequence ID" value="KAG2195564.1"/>
    <property type="molecule type" value="Genomic_DNA"/>
</dbReference>
<reference evidence="2" key="1">
    <citation type="submission" date="2020-12" db="EMBL/GenBank/DDBJ databases">
        <title>Metabolic potential, ecology and presence of endohyphal bacteria is reflected in genomic diversity of Mucoromycotina.</title>
        <authorList>
            <person name="Muszewska A."/>
            <person name="Okrasinska A."/>
            <person name="Steczkiewicz K."/>
            <person name="Drgas O."/>
            <person name="Orlowska M."/>
            <person name="Perlinska-Lenart U."/>
            <person name="Aleksandrzak-Piekarczyk T."/>
            <person name="Szatraj K."/>
            <person name="Zielenkiewicz U."/>
            <person name="Pilsyk S."/>
            <person name="Malc E."/>
            <person name="Mieczkowski P."/>
            <person name="Kruszewska J.S."/>
            <person name="Biernat P."/>
            <person name="Pawlowska J."/>
        </authorList>
    </citation>
    <scope>NUCLEOTIDE SEQUENCE</scope>
    <source>
        <strain evidence="2">WA0000017839</strain>
    </source>
</reference>
<proteinExistence type="predicted"/>
<evidence type="ECO:0000313" key="3">
    <source>
        <dbReference type="Proteomes" id="UP000603453"/>
    </source>
</evidence>
<gene>
    <name evidence="2" type="ORF">INT47_001311</name>
</gene>
<dbReference type="Proteomes" id="UP000603453">
    <property type="component" value="Unassembled WGS sequence"/>
</dbReference>
<evidence type="ECO:0000256" key="1">
    <source>
        <dbReference type="SAM" id="MobiDB-lite"/>
    </source>
</evidence>
<comment type="caution">
    <text evidence="2">The sequence shown here is derived from an EMBL/GenBank/DDBJ whole genome shotgun (WGS) entry which is preliminary data.</text>
</comment>
<organism evidence="2 3">
    <name type="scientific">Mucor saturninus</name>
    <dbReference type="NCBI Taxonomy" id="64648"/>
    <lineage>
        <taxon>Eukaryota</taxon>
        <taxon>Fungi</taxon>
        <taxon>Fungi incertae sedis</taxon>
        <taxon>Mucoromycota</taxon>
        <taxon>Mucoromycotina</taxon>
        <taxon>Mucoromycetes</taxon>
        <taxon>Mucorales</taxon>
        <taxon>Mucorineae</taxon>
        <taxon>Mucoraceae</taxon>
        <taxon>Mucor</taxon>
    </lineage>
</organism>
<accession>A0A8H7UYX4</accession>
<dbReference type="AlphaFoldDB" id="A0A8H7UYX4"/>
<sequence length="270" mass="31577">MSVDSTDYRYLKYTKRNASVNHPNFDSELDSSFSSIEHVPTAHSRTRSVAAISRNGRSSANESQKAKSFLSEPVRKKPIMPLTEQVLAIHNRTIAYRPLEYPETNLVEQSLLERVDERCKNITQEFDEKITKLETQFAKAELEFSQTRCDIEELNAMEKEYLNQGIQTDLVAKDIQDGMAWKQKAEVLEDFVDQTRKIIWDTSFIPLSAVCRQLPTEHDDDDEDEDICDYHRKKIERLRLKSDRERQSYYNDDKATLQRISNWSKALQHH</sequence>
<keyword evidence="3" id="KW-1185">Reference proteome</keyword>
<feature type="region of interest" description="Disordered" evidence="1">
    <location>
        <begin position="38"/>
        <end position="70"/>
    </location>
</feature>